<dbReference type="CDD" id="cd01948">
    <property type="entry name" value="EAL"/>
    <property type="match status" value="1"/>
</dbReference>
<organism evidence="3 4">
    <name type="scientific">Klebsiella pneumoniae</name>
    <dbReference type="NCBI Taxonomy" id="573"/>
    <lineage>
        <taxon>Bacteria</taxon>
        <taxon>Pseudomonadati</taxon>
        <taxon>Pseudomonadota</taxon>
        <taxon>Gammaproteobacteria</taxon>
        <taxon>Enterobacterales</taxon>
        <taxon>Enterobacteriaceae</taxon>
        <taxon>Klebsiella/Raoultella group</taxon>
        <taxon>Klebsiella</taxon>
        <taxon>Klebsiella pneumoniae complex</taxon>
    </lineage>
</organism>
<keyword evidence="1" id="KW-0472">Membrane</keyword>
<dbReference type="PANTHER" id="PTHR33121:SF79">
    <property type="entry name" value="CYCLIC DI-GMP PHOSPHODIESTERASE PDED-RELATED"/>
    <property type="match status" value="1"/>
</dbReference>
<evidence type="ECO:0000313" key="3">
    <source>
        <dbReference type="EMBL" id="RRE43285.1"/>
    </source>
</evidence>
<comment type="caution">
    <text evidence="3">The sequence shown here is derived from an EMBL/GenBank/DDBJ whole genome shotgun (WGS) entry which is preliminary data.</text>
</comment>
<proteinExistence type="predicted"/>
<dbReference type="GO" id="GO:0071111">
    <property type="term" value="F:cyclic-guanylate-specific phosphodiesterase activity"/>
    <property type="evidence" value="ECO:0007669"/>
    <property type="project" value="InterPro"/>
</dbReference>
<accession>A0A3P2EH17</accession>
<gene>
    <name evidence="3" type="ORF">EAO28_05620</name>
</gene>
<dbReference type="InterPro" id="IPR001633">
    <property type="entry name" value="EAL_dom"/>
</dbReference>
<keyword evidence="1" id="KW-1133">Transmembrane helix</keyword>
<name>A0A3P2EH17_KLEPN</name>
<dbReference type="InterPro" id="IPR050706">
    <property type="entry name" value="Cyclic-di-GMP_PDE-like"/>
</dbReference>
<evidence type="ECO:0000256" key="1">
    <source>
        <dbReference type="SAM" id="Phobius"/>
    </source>
</evidence>
<dbReference type="InterPro" id="IPR035919">
    <property type="entry name" value="EAL_sf"/>
</dbReference>
<dbReference type="Gene3D" id="3.20.20.450">
    <property type="entry name" value="EAL domain"/>
    <property type="match status" value="1"/>
</dbReference>
<dbReference type="PANTHER" id="PTHR33121">
    <property type="entry name" value="CYCLIC DI-GMP PHOSPHODIESTERASE PDEF"/>
    <property type="match status" value="1"/>
</dbReference>
<sequence length="259" mass="29511">MYIQSVFDMPVLINLLLFILSLALGLLMFVSINLFLSKKDTIVFRLNQALKTDKLNIVYQPILSIKDNKVIGVEALLRWYDNEYGRVSPDIFISIAEKHGLISYVTRFVIYKSIKEMHELINTHKIELSININTSDLFSPLFHEVLTKATNLYKVSPKLVTLELTERRSDSISLINESLAKLRVLGYKIALDDFGTGYSNLNWLSKLEVDKIKIDKFITNLICTDSINANVLNKIVSILGETHNEIIFEGIETEGNSHT</sequence>
<feature type="domain" description="EAL" evidence="2">
    <location>
        <begin position="39"/>
        <end position="259"/>
    </location>
</feature>
<reference evidence="3 4" key="1">
    <citation type="journal article" date="2019" name="Antimicrob. Agents Chemother.">
        <title>Applying Rapid Whole Genome Sequencing to Predict Phenotypic Antimicrobial Susceptibility Testing Results Among Carbapenem-Resistant Klebsiella pneumoniae Clinical Isolates.</title>
        <authorList>
            <person name="Tamma P.D."/>
            <person name="Fan Y."/>
            <person name="Bergman Y."/>
            <person name="Pertea G."/>
            <person name="Kazmi A."/>
            <person name="Lewis S."/>
            <person name="Carroll K.C."/>
            <person name="Schatz M.C."/>
            <person name="Timp W."/>
            <person name="Simner P.J."/>
        </authorList>
    </citation>
    <scope>NUCLEOTIDE SEQUENCE [LARGE SCALE GENOMIC DNA]</scope>
    <source>
        <strain evidence="3 4">KLPN_33</strain>
    </source>
</reference>
<feature type="transmembrane region" description="Helical" evidence="1">
    <location>
        <begin position="12"/>
        <end position="36"/>
    </location>
</feature>
<dbReference type="SUPFAM" id="SSF141868">
    <property type="entry name" value="EAL domain-like"/>
    <property type="match status" value="1"/>
</dbReference>
<dbReference type="Proteomes" id="UP000272440">
    <property type="component" value="Unassembled WGS sequence"/>
</dbReference>
<dbReference type="AlphaFoldDB" id="A0A3P2EH17"/>
<evidence type="ECO:0000259" key="2">
    <source>
        <dbReference type="PROSITE" id="PS50883"/>
    </source>
</evidence>
<keyword evidence="1" id="KW-0812">Transmembrane</keyword>
<dbReference type="PROSITE" id="PS50883">
    <property type="entry name" value="EAL"/>
    <property type="match status" value="1"/>
</dbReference>
<dbReference type="EMBL" id="RCZY01000002">
    <property type="protein sequence ID" value="RRE43285.1"/>
    <property type="molecule type" value="Genomic_DNA"/>
</dbReference>
<protein>
    <submittedName>
        <fullName evidence="3">EAL domain-containing protein</fullName>
    </submittedName>
</protein>
<dbReference type="SMART" id="SM00052">
    <property type="entry name" value="EAL"/>
    <property type="match status" value="1"/>
</dbReference>
<dbReference type="Pfam" id="PF00563">
    <property type="entry name" value="EAL"/>
    <property type="match status" value="1"/>
</dbReference>
<evidence type="ECO:0000313" key="4">
    <source>
        <dbReference type="Proteomes" id="UP000272440"/>
    </source>
</evidence>